<dbReference type="Gene3D" id="3.20.20.70">
    <property type="entry name" value="Aldolase class I"/>
    <property type="match status" value="1"/>
</dbReference>
<accession>A0A930EGE2</accession>
<feature type="domain" description="Nicotinamide phosphoribosyltransferase N-terminal" evidence="5">
    <location>
        <begin position="9"/>
        <end position="110"/>
    </location>
</feature>
<reference evidence="6" key="1">
    <citation type="submission" date="2020-04" db="EMBL/GenBank/DDBJ databases">
        <title>Deep metagenomics examines the oral microbiome during advanced dental caries in children, revealing novel taxa and co-occurrences with host molecules.</title>
        <authorList>
            <person name="Baker J.L."/>
            <person name="Morton J.T."/>
            <person name="Dinis M."/>
            <person name="Alvarez R."/>
            <person name="Tran N.C."/>
            <person name="Knight R."/>
            <person name="Edlund A."/>
        </authorList>
    </citation>
    <scope>NUCLEOTIDE SEQUENCE</scope>
    <source>
        <strain evidence="6">JCVI_24_bin.8</strain>
    </source>
</reference>
<evidence type="ECO:0000256" key="2">
    <source>
        <dbReference type="ARBA" id="ARBA00035024"/>
    </source>
</evidence>
<dbReference type="InterPro" id="IPR016471">
    <property type="entry name" value="Nicotinamide_PRibTrfase"/>
</dbReference>
<dbReference type="InterPro" id="IPR013785">
    <property type="entry name" value="Aldolase_TIM"/>
</dbReference>
<dbReference type="EC" id="2.4.2.12" evidence="2"/>
<dbReference type="GO" id="GO:0047280">
    <property type="term" value="F:nicotinamide phosphoribosyltransferase activity"/>
    <property type="evidence" value="ECO:0007669"/>
    <property type="project" value="UniProtKB-EC"/>
</dbReference>
<feature type="non-terminal residue" evidence="6">
    <location>
        <position position="330"/>
    </location>
</feature>
<dbReference type="AlphaFoldDB" id="A0A930EGE2"/>
<dbReference type="Proteomes" id="UP000722050">
    <property type="component" value="Unassembled WGS sequence"/>
</dbReference>
<evidence type="ECO:0000256" key="3">
    <source>
        <dbReference type="ARBA" id="ARBA00035036"/>
    </source>
</evidence>
<proteinExistence type="predicted"/>
<dbReference type="SUPFAM" id="SSF54675">
    <property type="entry name" value="Nicotinate/Quinolinate PRTase N-terminal domain-like"/>
    <property type="match status" value="1"/>
</dbReference>
<evidence type="ECO:0000259" key="5">
    <source>
        <dbReference type="Pfam" id="PF18127"/>
    </source>
</evidence>
<comment type="catalytic activity">
    <reaction evidence="4">
        <text>beta-nicotinamide D-ribonucleotide + diphosphate = 5-phospho-alpha-D-ribose 1-diphosphate + nicotinamide + H(+)</text>
        <dbReference type="Rhea" id="RHEA:16149"/>
        <dbReference type="ChEBI" id="CHEBI:14649"/>
        <dbReference type="ChEBI" id="CHEBI:15378"/>
        <dbReference type="ChEBI" id="CHEBI:17154"/>
        <dbReference type="ChEBI" id="CHEBI:33019"/>
        <dbReference type="ChEBI" id="CHEBI:58017"/>
        <dbReference type="EC" id="2.4.2.12"/>
    </reaction>
    <physiologicalReaction direction="right-to-left" evidence="4">
        <dbReference type="Rhea" id="RHEA:16151"/>
    </physiologicalReaction>
</comment>
<protein>
    <recommendedName>
        <fullName evidence="3">Nicotinamide phosphoribosyltransferase</fullName>
        <ecNumber evidence="2">2.4.2.12</ecNumber>
    </recommendedName>
</protein>
<dbReference type="GO" id="GO:0009435">
    <property type="term" value="P:NAD+ biosynthetic process"/>
    <property type="evidence" value="ECO:0007669"/>
    <property type="project" value="InterPro"/>
</dbReference>
<evidence type="ECO:0000313" key="6">
    <source>
        <dbReference type="EMBL" id="MBF1353010.1"/>
    </source>
</evidence>
<dbReference type="SUPFAM" id="SSF51690">
    <property type="entry name" value="Nicotinate/Quinolinate PRTase C-terminal domain-like"/>
    <property type="match status" value="1"/>
</dbReference>
<sequence>MSANKINPMLLIDFYKAVHAEMLPKGITKSVSYFTPRMSRVNRWDKVVMFGLQGFIKNYLIDYFNEEFFGRPFDEVIEDYKRIMDNALGSEAYKIEKVEELHHLGYLPIEIVALPEGTLVPMHVPMFGITNTHPDFAWLPQSLESLISAESWHPMIAATVGYTYRQIVNEYYDKTCDDNIPRARALGAFDFRGEESVESAVKAGAGWCLSFLNTATVPTIPYLEANYNCDCTKEPVAFGSPSTEHSVMCSNYAIDGDEITLLRRLLTEIYPNTSFSAVLDSYDYWNIIDNVLPELKPEIMAHNGCMLMRGDSGDCVEVVTKTVFKLWEQF</sequence>
<dbReference type="InterPro" id="IPR041529">
    <property type="entry name" value="DUF5598"/>
</dbReference>
<dbReference type="InterPro" id="IPR036068">
    <property type="entry name" value="Nicotinate_pribotase-like_C"/>
</dbReference>
<name>A0A930EGE2_9FIRM</name>
<comment type="caution">
    <text evidence="6">The sequence shown here is derived from an EMBL/GenBank/DDBJ whole genome shotgun (WGS) entry which is preliminary data.</text>
</comment>
<dbReference type="Pfam" id="PF18127">
    <property type="entry name" value="NAMPT_N"/>
    <property type="match status" value="1"/>
</dbReference>
<dbReference type="PANTHER" id="PTHR43816:SF1">
    <property type="entry name" value="NICOTINAMIDE PHOSPHORIBOSYLTRANSFERASE"/>
    <property type="match status" value="1"/>
</dbReference>
<evidence type="ECO:0000256" key="1">
    <source>
        <dbReference type="ARBA" id="ARBA00035007"/>
    </source>
</evidence>
<dbReference type="EMBL" id="JABZQH010000377">
    <property type="protein sequence ID" value="MBF1353010.1"/>
    <property type="molecule type" value="Genomic_DNA"/>
</dbReference>
<evidence type="ECO:0000256" key="4">
    <source>
        <dbReference type="ARBA" id="ARBA00047835"/>
    </source>
</evidence>
<comment type="pathway">
    <text evidence="1">Cofactor biosynthesis; NAD(+) biosynthesis; nicotinamide D-ribonucleotide from 5-phospho-alpha-D-ribose 1-diphosphate and nicotinamide: step 1/1.</text>
</comment>
<dbReference type="PANTHER" id="PTHR43816">
    <property type="entry name" value="NICOTINAMIDE PHOSPHORIBOSYLTRANSFERASE"/>
    <property type="match status" value="1"/>
</dbReference>
<gene>
    <name evidence="6" type="ORF">HXM71_07875</name>
</gene>
<evidence type="ECO:0000313" key="7">
    <source>
        <dbReference type="Proteomes" id="UP000722050"/>
    </source>
</evidence>
<organism evidence="6 7">
    <name type="scientific">Mogibacterium diversum</name>
    <dbReference type="NCBI Taxonomy" id="114527"/>
    <lineage>
        <taxon>Bacteria</taxon>
        <taxon>Bacillati</taxon>
        <taxon>Bacillota</taxon>
        <taxon>Clostridia</taxon>
        <taxon>Peptostreptococcales</taxon>
        <taxon>Anaerovoracaceae</taxon>
        <taxon>Mogibacterium</taxon>
    </lineage>
</organism>